<evidence type="ECO:0000313" key="7">
    <source>
        <dbReference type="EMBL" id="HGH59814.1"/>
    </source>
</evidence>
<comment type="similarity">
    <text evidence="1 5 6">Belongs to the bacterial ribosomal protein bS21 family.</text>
</comment>
<dbReference type="NCBIfam" id="TIGR00030">
    <property type="entry name" value="S21p"/>
    <property type="match status" value="1"/>
</dbReference>
<dbReference type="Pfam" id="PF01165">
    <property type="entry name" value="Ribosomal_S21"/>
    <property type="match status" value="1"/>
</dbReference>
<name>A0A7C4ET78_9BACT</name>
<dbReference type="PRINTS" id="PR00976">
    <property type="entry name" value="RIBOSOMALS21"/>
</dbReference>
<dbReference type="InterPro" id="IPR038380">
    <property type="entry name" value="Ribosomal_bS21_sf"/>
</dbReference>
<organism evidence="7">
    <name type="scientific">Desulfomonile tiedjei</name>
    <dbReference type="NCBI Taxonomy" id="2358"/>
    <lineage>
        <taxon>Bacteria</taxon>
        <taxon>Pseudomonadati</taxon>
        <taxon>Thermodesulfobacteriota</taxon>
        <taxon>Desulfomonilia</taxon>
        <taxon>Desulfomonilales</taxon>
        <taxon>Desulfomonilaceae</taxon>
        <taxon>Desulfomonile</taxon>
    </lineage>
</organism>
<evidence type="ECO:0000256" key="3">
    <source>
        <dbReference type="ARBA" id="ARBA00023274"/>
    </source>
</evidence>
<evidence type="ECO:0000256" key="6">
    <source>
        <dbReference type="RuleBase" id="RU000667"/>
    </source>
</evidence>
<dbReference type="EMBL" id="DTGT01000023">
    <property type="protein sequence ID" value="HGH59814.1"/>
    <property type="molecule type" value="Genomic_DNA"/>
</dbReference>
<sequence>MPGVYVKEDEPFENALRRFKKQVQKSGVLTETKKRRAYEKPSVKRKRKAMAARKRLLKKLRRIRNR</sequence>
<dbReference type="Gene3D" id="1.20.5.1150">
    <property type="entry name" value="Ribosomal protein S8"/>
    <property type="match status" value="1"/>
</dbReference>
<accession>A0A7C4ET78</accession>
<dbReference type="GO" id="GO:0006412">
    <property type="term" value="P:translation"/>
    <property type="evidence" value="ECO:0007669"/>
    <property type="project" value="UniProtKB-UniRule"/>
</dbReference>
<evidence type="ECO:0000256" key="4">
    <source>
        <dbReference type="ARBA" id="ARBA00035135"/>
    </source>
</evidence>
<evidence type="ECO:0000256" key="2">
    <source>
        <dbReference type="ARBA" id="ARBA00022980"/>
    </source>
</evidence>
<evidence type="ECO:0000256" key="5">
    <source>
        <dbReference type="HAMAP-Rule" id="MF_00358"/>
    </source>
</evidence>
<dbReference type="HAMAP" id="MF_00358">
    <property type="entry name" value="Ribosomal_bS21"/>
    <property type="match status" value="1"/>
</dbReference>
<evidence type="ECO:0000256" key="1">
    <source>
        <dbReference type="ARBA" id="ARBA00006640"/>
    </source>
</evidence>
<keyword evidence="2 5" id="KW-0689">Ribosomal protein</keyword>
<reference evidence="7" key="1">
    <citation type="journal article" date="2020" name="mSystems">
        <title>Genome- and Community-Level Interaction Insights into Carbon Utilization and Element Cycling Functions of Hydrothermarchaeota in Hydrothermal Sediment.</title>
        <authorList>
            <person name="Zhou Z."/>
            <person name="Liu Y."/>
            <person name="Xu W."/>
            <person name="Pan J."/>
            <person name="Luo Z.H."/>
            <person name="Li M."/>
        </authorList>
    </citation>
    <scope>NUCLEOTIDE SEQUENCE [LARGE SCALE GENOMIC DNA]</scope>
    <source>
        <strain evidence="7">SpSt-769</strain>
    </source>
</reference>
<dbReference type="AlphaFoldDB" id="A0A7C4ET78"/>
<proteinExistence type="inferred from homology"/>
<dbReference type="GO" id="GO:1990904">
    <property type="term" value="C:ribonucleoprotein complex"/>
    <property type="evidence" value="ECO:0007669"/>
    <property type="project" value="UniProtKB-KW"/>
</dbReference>
<dbReference type="InterPro" id="IPR018278">
    <property type="entry name" value="Ribosomal_bS21_CS"/>
</dbReference>
<comment type="caution">
    <text evidence="7">The sequence shown here is derived from an EMBL/GenBank/DDBJ whole genome shotgun (WGS) entry which is preliminary data.</text>
</comment>
<dbReference type="PANTHER" id="PTHR21109:SF0">
    <property type="entry name" value="SMALL RIBOSOMAL SUBUNIT PROTEIN BS21M"/>
    <property type="match status" value="1"/>
</dbReference>
<dbReference type="PROSITE" id="PS01181">
    <property type="entry name" value="RIBOSOMAL_S21"/>
    <property type="match status" value="1"/>
</dbReference>
<dbReference type="GO" id="GO:0003735">
    <property type="term" value="F:structural constituent of ribosome"/>
    <property type="evidence" value="ECO:0007669"/>
    <property type="project" value="InterPro"/>
</dbReference>
<keyword evidence="3 5" id="KW-0687">Ribonucleoprotein</keyword>
<dbReference type="InterPro" id="IPR001911">
    <property type="entry name" value="Ribosomal_bS21"/>
</dbReference>
<dbReference type="GO" id="GO:0005840">
    <property type="term" value="C:ribosome"/>
    <property type="evidence" value="ECO:0007669"/>
    <property type="project" value="UniProtKB-KW"/>
</dbReference>
<dbReference type="PANTHER" id="PTHR21109">
    <property type="entry name" value="MITOCHONDRIAL 28S RIBOSOMAL PROTEIN S21"/>
    <property type="match status" value="1"/>
</dbReference>
<protein>
    <recommendedName>
        <fullName evidence="4 5">Small ribosomal subunit protein bS21</fullName>
    </recommendedName>
</protein>
<gene>
    <name evidence="5" type="primary">rpsU</name>
    <name evidence="7" type="ORF">ENV54_00795</name>
</gene>